<name>A0A975PGF5_9MICC</name>
<evidence type="ECO:0000313" key="3">
    <source>
        <dbReference type="Proteomes" id="UP000680588"/>
    </source>
</evidence>
<dbReference type="EMBL" id="CP076456">
    <property type="protein sequence ID" value="QWQ36272.1"/>
    <property type="molecule type" value="Genomic_DNA"/>
</dbReference>
<dbReference type="Proteomes" id="UP000680588">
    <property type="component" value="Chromosome"/>
</dbReference>
<evidence type="ECO:0000313" key="2">
    <source>
        <dbReference type="EMBL" id="QWQ36272.1"/>
    </source>
</evidence>
<dbReference type="EC" id="2.4.-.-" evidence="2"/>
<keyword evidence="3" id="KW-1185">Reference proteome</keyword>
<evidence type="ECO:0000259" key="1">
    <source>
        <dbReference type="Pfam" id="PF00535"/>
    </source>
</evidence>
<feature type="domain" description="Glycosyltransferase 2-like" evidence="1">
    <location>
        <begin position="2"/>
        <end position="101"/>
    </location>
</feature>
<dbReference type="KEGG" id="asun:KG104_17895"/>
<proteinExistence type="predicted"/>
<keyword evidence="2" id="KW-0808">Transferase</keyword>
<sequence length="134" mass="13957">MIAETIASAKVLILTSNLHVVSDGSTGATSLIAEAEGVNCLELHPNRGKASAHAAGIGYYALASIYEGMLLLDADTRLMPDYVKTKLPRFAASDVVAVAGRAKSLPAADAGNQWVGFCSHAGSALNSITQRDRE</sequence>
<keyword evidence="2" id="KW-0328">Glycosyltransferase</keyword>
<organism evidence="2 3">
    <name type="scientific">Arthrobacter sunyaminii</name>
    <dbReference type="NCBI Taxonomy" id="2816859"/>
    <lineage>
        <taxon>Bacteria</taxon>
        <taxon>Bacillati</taxon>
        <taxon>Actinomycetota</taxon>
        <taxon>Actinomycetes</taxon>
        <taxon>Micrococcales</taxon>
        <taxon>Micrococcaceae</taxon>
        <taxon>Arthrobacter</taxon>
    </lineage>
</organism>
<dbReference type="InterPro" id="IPR001173">
    <property type="entry name" value="Glyco_trans_2-like"/>
</dbReference>
<gene>
    <name evidence="2" type="ORF">KG104_17895</name>
</gene>
<dbReference type="Gene3D" id="3.90.550.10">
    <property type="entry name" value="Spore Coat Polysaccharide Biosynthesis Protein SpsA, Chain A"/>
    <property type="match status" value="1"/>
</dbReference>
<dbReference type="GO" id="GO:0016757">
    <property type="term" value="F:glycosyltransferase activity"/>
    <property type="evidence" value="ECO:0007669"/>
    <property type="project" value="UniProtKB-KW"/>
</dbReference>
<dbReference type="Pfam" id="PF00535">
    <property type="entry name" value="Glycos_transf_2"/>
    <property type="match status" value="1"/>
</dbReference>
<dbReference type="SUPFAM" id="SSF53448">
    <property type="entry name" value="Nucleotide-diphospho-sugar transferases"/>
    <property type="match status" value="1"/>
</dbReference>
<reference evidence="2" key="1">
    <citation type="submission" date="2021-06" db="EMBL/GenBank/DDBJ databases">
        <title>Novel species in genus Arthrobacter.</title>
        <authorList>
            <person name="Zhang G."/>
        </authorList>
    </citation>
    <scope>NUCLEOTIDE SEQUENCE</scope>
    <source>
        <strain evidence="2">Zg-ZUI122</strain>
    </source>
</reference>
<accession>A0A975PGF5</accession>
<protein>
    <submittedName>
        <fullName evidence="2">Glycosyltransferase</fullName>
        <ecNumber evidence="2">2.4.-.-</ecNumber>
    </submittedName>
</protein>
<dbReference type="AlphaFoldDB" id="A0A975PGF5"/>
<dbReference type="InterPro" id="IPR029044">
    <property type="entry name" value="Nucleotide-diphossugar_trans"/>
</dbReference>